<dbReference type="NCBIfam" id="TIGR03590">
    <property type="entry name" value="PseG"/>
    <property type="match status" value="1"/>
</dbReference>
<dbReference type="EC" id="3.6.1.57" evidence="2"/>
<dbReference type="EMBL" id="JBEQCT010000011">
    <property type="protein sequence ID" value="MFM2486772.1"/>
    <property type="molecule type" value="Genomic_DNA"/>
</dbReference>
<dbReference type="SUPFAM" id="SSF53756">
    <property type="entry name" value="UDP-Glycosyltransferase/glycogen phosphorylase"/>
    <property type="match status" value="1"/>
</dbReference>
<dbReference type="InterPro" id="IPR020023">
    <property type="entry name" value="PseG"/>
</dbReference>
<dbReference type="Proteomes" id="UP001629953">
    <property type="component" value="Unassembled WGS sequence"/>
</dbReference>
<protein>
    <submittedName>
        <fullName evidence="2">UDP-2,4-diacetamido-2,4, 6-trideoxy-beta-L-altropyranose hydrolase</fullName>
        <ecNumber evidence="2">3.6.1.57</ecNumber>
    </submittedName>
</protein>
<proteinExistence type="predicted"/>
<sequence>MRALKVLFRLDATSAIGTGHLMRCLTLAQAFITQAKRSSVNISCGFYTQALPQALAEQLKLHGFEHLLADRIDADIMPILNWQTDLLIVDHYGLDANWERQLYDQLPILVLDDLADRSHCANWLLDQGPLRQAKDYQPQINVQCQLLLGCQYTLINPVFRQIRHASAFAFRRGFICFGGADPVHATLTTLHSLSQIKLAQHIDWQVVAGAANPDWQTLQSVAQHSTLRLHLHRHEPNIPAQLANADFAIGAAGGMTWERCCVGIPTLCVPIVDNQSFNAHVIKEQRLGELLSLTQLNEPATLEATLCRLRDDASGYLKRSQSLIDGLGASRLAHYLVNQLIDT</sequence>
<dbReference type="PANTHER" id="PTHR21015:SF22">
    <property type="entry name" value="GLYCOSYLTRANSFERASE"/>
    <property type="match status" value="1"/>
</dbReference>
<gene>
    <name evidence="2" type="primary">pseG</name>
    <name evidence="2" type="ORF">ABUE30_17205</name>
</gene>
<organism evidence="2 3">
    <name type="scientific">Celerinatantimonas yamalensis</name>
    <dbReference type="NCBI Taxonomy" id="559956"/>
    <lineage>
        <taxon>Bacteria</taxon>
        <taxon>Pseudomonadati</taxon>
        <taxon>Pseudomonadota</taxon>
        <taxon>Gammaproteobacteria</taxon>
        <taxon>Celerinatantimonadaceae</taxon>
        <taxon>Celerinatantimonas</taxon>
    </lineage>
</organism>
<dbReference type="Gene3D" id="3.40.50.11190">
    <property type="match status" value="1"/>
</dbReference>
<accession>A0ABW9GB96</accession>
<dbReference type="PANTHER" id="PTHR21015">
    <property type="entry name" value="UDP-N-ACETYLGLUCOSAMINE--N-ACETYLMURAMYL-(PENTAPEPTIDE) PYROPHOSPHORYL-UNDECAPRENOL N-ACETYLGLUCOSAMINE TRANSFERASE 1"/>
    <property type="match status" value="1"/>
</dbReference>
<evidence type="ECO:0000313" key="3">
    <source>
        <dbReference type="Proteomes" id="UP001629953"/>
    </source>
</evidence>
<dbReference type="InterPro" id="IPR007235">
    <property type="entry name" value="Glyco_trans_28_C"/>
</dbReference>
<feature type="domain" description="Glycosyl transferase family 28 C-terminal" evidence="1">
    <location>
        <begin position="203"/>
        <end position="315"/>
    </location>
</feature>
<evidence type="ECO:0000313" key="2">
    <source>
        <dbReference type="EMBL" id="MFM2486772.1"/>
    </source>
</evidence>
<reference evidence="2 3" key="1">
    <citation type="journal article" date="2013" name="Int. J. Syst. Evol. Microbiol.">
        <title>Celerinatantimonas yamalensis sp. nov., a cold-adapted diazotrophic bacterium from a cold permafrost brine.</title>
        <authorList>
            <person name="Shcherbakova V."/>
            <person name="Chuvilskaya N."/>
            <person name="Rivkina E."/>
            <person name="Demidov N."/>
            <person name="Uchaeva V."/>
            <person name="Suetin S."/>
            <person name="Suzina N."/>
            <person name="Gilichinsky D."/>
        </authorList>
    </citation>
    <scope>NUCLEOTIDE SEQUENCE [LARGE SCALE GENOMIC DNA]</scope>
    <source>
        <strain evidence="2 3">C7</strain>
    </source>
</reference>
<comment type="caution">
    <text evidence="2">The sequence shown here is derived from an EMBL/GenBank/DDBJ whole genome shotgun (WGS) entry which is preliminary data.</text>
</comment>
<keyword evidence="2" id="KW-0378">Hydrolase</keyword>
<dbReference type="GO" id="GO:0016787">
    <property type="term" value="F:hydrolase activity"/>
    <property type="evidence" value="ECO:0007669"/>
    <property type="project" value="UniProtKB-KW"/>
</dbReference>
<dbReference type="RefSeq" id="WP_408625073.1">
    <property type="nucleotide sequence ID" value="NZ_JBEQCT010000011.1"/>
</dbReference>
<dbReference type="Pfam" id="PF04101">
    <property type="entry name" value="Glyco_tran_28_C"/>
    <property type="match status" value="1"/>
</dbReference>
<name>A0ABW9GB96_9GAMM</name>
<dbReference type="Gene3D" id="3.40.50.2000">
    <property type="entry name" value="Glycogen Phosphorylase B"/>
    <property type="match status" value="1"/>
</dbReference>
<keyword evidence="3" id="KW-1185">Reference proteome</keyword>
<evidence type="ECO:0000259" key="1">
    <source>
        <dbReference type="Pfam" id="PF04101"/>
    </source>
</evidence>